<dbReference type="GO" id="GO:0003677">
    <property type="term" value="F:DNA binding"/>
    <property type="evidence" value="ECO:0007669"/>
    <property type="project" value="UniProtKB-UniRule"/>
</dbReference>
<dbReference type="InterPro" id="IPR001867">
    <property type="entry name" value="OmpR/PhoB-type_DNA-bd"/>
</dbReference>
<dbReference type="SMART" id="SM01043">
    <property type="entry name" value="BTAD"/>
    <property type="match status" value="1"/>
</dbReference>
<dbReference type="SUPFAM" id="SSF48452">
    <property type="entry name" value="TPR-like"/>
    <property type="match status" value="2"/>
</dbReference>
<dbReference type="InterPro" id="IPR011990">
    <property type="entry name" value="TPR-like_helical_dom_sf"/>
</dbReference>
<dbReference type="Gene3D" id="1.25.40.10">
    <property type="entry name" value="Tetratricopeptide repeat domain"/>
    <property type="match status" value="2"/>
</dbReference>
<evidence type="ECO:0000256" key="5">
    <source>
        <dbReference type="PROSITE-ProRule" id="PRU01091"/>
    </source>
</evidence>
<feature type="region of interest" description="Disordered" evidence="6">
    <location>
        <begin position="262"/>
        <end position="284"/>
    </location>
</feature>
<dbReference type="RefSeq" id="WP_203010309.1">
    <property type="nucleotide sequence ID" value="NZ_JADWYU010000152.1"/>
</dbReference>
<keyword evidence="4" id="KW-0804">Transcription</keyword>
<protein>
    <submittedName>
        <fullName evidence="8">AAA family ATPase</fullName>
    </submittedName>
</protein>
<dbReference type="Pfam" id="PF13191">
    <property type="entry name" value="AAA_16"/>
    <property type="match status" value="1"/>
</dbReference>
<comment type="caution">
    <text evidence="8">The sequence shown here is derived from an EMBL/GenBank/DDBJ whole genome shotgun (WGS) entry which is preliminary data.</text>
</comment>
<reference evidence="8" key="1">
    <citation type="submission" date="2020-12" db="EMBL/GenBank/DDBJ databases">
        <title>Genomic characterization of non-nitrogen-fixing Frankia strains.</title>
        <authorList>
            <person name="Carlos-Shanley C."/>
            <person name="Guerra T."/>
            <person name="Hahn D."/>
        </authorList>
    </citation>
    <scope>NUCLEOTIDE SEQUENCE</scope>
    <source>
        <strain evidence="8">CN6</strain>
    </source>
</reference>
<sequence>MSGTSPAAGSVRFGVLGPTVADFGDGRSLDLGPRRRRELLTLLLLRPGAAVTMDALADELWHGEPPPAARSTLQAHLSALRRVLEPGAGAPYRLLVTRGPAYLIAAGAMDLDSGRFDESRALARRARAAGDVSGARAHLERALALWRGEPFADLEAHAAAEATRVRLAEDRATAEADLLAVRLDLGEHDGIVGELRVFAERHPSRERAYALLATALYRGGRQAEALDALRAARRALAGGLGLEPGPELRDLETRILRQDPALAGPRALATGPAPARPEEDGGPGLLGRDGELAALTRAWERAVASRSVGIAVVRGPAGIGKTRLVEELARSVRAEVRWGRCTQVSGAPAYWPWRQLLRGLPADVVGAFGAGRDTDGPARFEVALAIGRHLADLAAAGPVLAMLEDLHWADAASMAVLEILATELRDVPLLLVCTLRPEPPAAPDTSGAGPVSGEQPRRLLGVLARHPALVRTELAGLAPPEVDQLFRAVSGAALTEASAAAVRERTAGNPFFVVELARLAAATSVERATAPGALPAGVRDAVLARLAAMPAAMRRLLGTMAVAGREAALPVVATAARLTQAEALDALDTAVAADLAEAPSPGRARFTHDLVRDAVLAGLGAGEHARLSGLVADALVAHQGAALPAAVLAHHLRAAAAGRVDARAARAQLAAAREALAQFAFEDAAAFAGQGLDLAPGGEVSLVVDLMTALGAARRRYADHAEAQRVLAEAARLAATNGDPVRAALATLARAGDAVGGYSSLFYSPAPGLVADLEAAAAALPADEGARRVRLLTAAAVRACYDDADTASRVIGLAAAAARAGAPPEPGELADPEAAGPAEPAGLLVARALAAWTPQHASRRLALADALLARAGGPAGTELVARHLRRAALWELGDVAGADAESAVFTRRLGQTRDPDFDLLDRCWQAMRHLHAGRYGAAGEVAALLATPRPEVTTGAVTLLTQSVGTIHGLTAWDRGAMSQLLPQMEDLEEQVIAEWALIRALALVENGRGPAAATEVRRLVRPDLADVPAGVLEPVYVVNLAEIIAQLDEPAPDLVERAHALLDRLTAYGDTLVTFIPGLVCMGPAALYRGGLALALGRVDEAIGQLRAALELAGAAGGVPFAVRARRRLALALRRAGHEAEAADLDRAAARDAAAIGMRLPYLRPGP</sequence>
<dbReference type="Gene3D" id="1.10.10.10">
    <property type="entry name" value="Winged helix-like DNA-binding domain superfamily/Winged helix DNA-binding domain"/>
    <property type="match status" value="1"/>
</dbReference>
<dbReference type="InterPro" id="IPR036388">
    <property type="entry name" value="WH-like_DNA-bd_sf"/>
</dbReference>
<dbReference type="InterPro" id="IPR005158">
    <property type="entry name" value="BTAD"/>
</dbReference>
<dbReference type="InterPro" id="IPR027417">
    <property type="entry name" value="P-loop_NTPase"/>
</dbReference>
<dbReference type="InterPro" id="IPR051677">
    <property type="entry name" value="AfsR-DnrI-RedD_regulator"/>
</dbReference>
<dbReference type="AlphaFoldDB" id="A0A937REB1"/>
<dbReference type="SUPFAM" id="SSF46894">
    <property type="entry name" value="C-terminal effector domain of the bipartite response regulators"/>
    <property type="match status" value="1"/>
</dbReference>
<dbReference type="PANTHER" id="PTHR35807">
    <property type="entry name" value="TRANSCRIPTIONAL REGULATOR REDD-RELATED"/>
    <property type="match status" value="1"/>
</dbReference>
<dbReference type="Pfam" id="PF00486">
    <property type="entry name" value="Trans_reg_C"/>
    <property type="match status" value="1"/>
</dbReference>
<dbReference type="InterPro" id="IPR016032">
    <property type="entry name" value="Sig_transdc_resp-reg_C-effctor"/>
</dbReference>
<dbReference type="CDD" id="cd15831">
    <property type="entry name" value="BTAD"/>
    <property type="match status" value="1"/>
</dbReference>
<dbReference type="SUPFAM" id="SSF52540">
    <property type="entry name" value="P-loop containing nucleoside triphosphate hydrolases"/>
    <property type="match status" value="1"/>
</dbReference>
<dbReference type="InterPro" id="IPR041664">
    <property type="entry name" value="AAA_16"/>
</dbReference>
<keyword evidence="3 5" id="KW-0238">DNA-binding</keyword>
<feature type="DNA-binding region" description="OmpR/PhoB-type" evidence="5">
    <location>
        <begin position="3"/>
        <end position="106"/>
    </location>
</feature>
<evidence type="ECO:0000259" key="7">
    <source>
        <dbReference type="PROSITE" id="PS51755"/>
    </source>
</evidence>
<keyword evidence="9" id="KW-1185">Reference proteome</keyword>
<comment type="similarity">
    <text evidence="1">Belongs to the AfsR/DnrI/RedD regulatory family.</text>
</comment>
<evidence type="ECO:0000256" key="2">
    <source>
        <dbReference type="ARBA" id="ARBA00023015"/>
    </source>
</evidence>
<evidence type="ECO:0000256" key="1">
    <source>
        <dbReference type="ARBA" id="ARBA00005820"/>
    </source>
</evidence>
<accession>A0A937REB1</accession>
<keyword evidence="2" id="KW-0805">Transcription regulation</keyword>
<name>A0A937REB1_9ACTN</name>
<dbReference type="Proteomes" id="UP000604475">
    <property type="component" value="Unassembled WGS sequence"/>
</dbReference>
<dbReference type="PANTHER" id="PTHR35807:SF1">
    <property type="entry name" value="TRANSCRIPTIONAL REGULATOR REDD"/>
    <property type="match status" value="1"/>
</dbReference>
<proteinExistence type="inferred from homology"/>
<dbReference type="SMART" id="SM00862">
    <property type="entry name" value="Trans_reg_C"/>
    <property type="match status" value="1"/>
</dbReference>
<dbReference type="PROSITE" id="PS51755">
    <property type="entry name" value="OMPR_PHOB"/>
    <property type="match status" value="1"/>
</dbReference>
<evidence type="ECO:0000256" key="6">
    <source>
        <dbReference type="SAM" id="MobiDB-lite"/>
    </source>
</evidence>
<dbReference type="Pfam" id="PF03704">
    <property type="entry name" value="BTAD"/>
    <property type="match status" value="1"/>
</dbReference>
<dbReference type="GO" id="GO:0000160">
    <property type="term" value="P:phosphorelay signal transduction system"/>
    <property type="evidence" value="ECO:0007669"/>
    <property type="project" value="InterPro"/>
</dbReference>
<organism evidence="8 9">
    <name type="scientific">Frankia nepalensis</name>
    <dbReference type="NCBI Taxonomy" id="1836974"/>
    <lineage>
        <taxon>Bacteria</taxon>
        <taxon>Bacillati</taxon>
        <taxon>Actinomycetota</taxon>
        <taxon>Actinomycetes</taxon>
        <taxon>Frankiales</taxon>
        <taxon>Frankiaceae</taxon>
        <taxon>Frankia</taxon>
    </lineage>
</organism>
<evidence type="ECO:0000313" key="8">
    <source>
        <dbReference type="EMBL" id="MBL7627289.1"/>
    </source>
</evidence>
<feature type="domain" description="OmpR/PhoB-type" evidence="7">
    <location>
        <begin position="3"/>
        <end position="106"/>
    </location>
</feature>
<dbReference type="EMBL" id="JAEACQ010000159">
    <property type="protein sequence ID" value="MBL7627289.1"/>
    <property type="molecule type" value="Genomic_DNA"/>
</dbReference>
<evidence type="ECO:0000256" key="3">
    <source>
        <dbReference type="ARBA" id="ARBA00023125"/>
    </source>
</evidence>
<evidence type="ECO:0000256" key="4">
    <source>
        <dbReference type="ARBA" id="ARBA00023163"/>
    </source>
</evidence>
<dbReference type="GO" id="GO:0006355">
    <property type="term" value="P:regulation of DNA-templated transcription"/>
    <property type="evidence" value="ECO:0007669"/>
    <property type="project" value="InterPro"/>
</dbReference>
<gene>
    <name evidence="8" type="ORF">I7412_08945</name>
</gene>
<evidence type="ECO:0000313" key="9">
    <source>
        <dbReference type="Proteomes" id="UP000604475"/>
    </source>
</evidence>